<evidence type="ECO:0000313" key="1">
    <source>
        <dbReference type="EMBL" id="MBX33202.1"/>
    </source>
</evidence>
<organism evidence="1">
    <name type="scientific">Rhizophora mucronata</name>
    <name type="common">Asiatic mangrove</name>
    <dbReference type="NCBI Taxonomy" id="61149"/>
    <lineage>
        <taxon>Eukaryota</taxon>
        <taxon>Viridiplantae</taxon>
        <taxon>Streptophyta</taxon>
        <taxon>Embryophyta</taxon>
        <taxon>Tracheophyta</taxon>
        <taxon>Spermatophyta</taxon>
        <taxon>Magnoliopsida</taxon>
        <taxon>eudicotyledons</taxon>
        <taxon>Gunneridae</taxon>
        <taxon>Pentapetalae</taxon>
        <taxon>rosids</taxon>
        <taxon>fabids</taxon>
        <taxon>Malpighiales</taxon>
        <taxon>Rhizophoraceae</taxon>
        <taxon>Rhizophora</taxon>
    </lineage>
</organism>
<dbReference type="EMBL" id="GGEC01052718">
    <property type="protein sequence ID" value="MBX33202.1"/>
    <property type="molecule type" value="Transcribed_RNA"/>
</dbReference>
<proteinExistence type="predicted"/>
<name>A0A2P2MSK9_RHIMU</name>
<protein>
    <submittedName>
        <fullName evidence="1">Rhomboid-like protein</fullName>
    </submittedName>
</protein>
<accession>A0A2P2MSK9</accession>
<dbReference type="AlphaFoldDB" id="A0A2P2MSK9"/>
<sequence>MMPLQGPFIQNIHVYFAVSSCTNCHRHILQSLKPLGRVLHPAFTASQKSTIIVSKGGSTRKSKEPKTRMEMVNTISDLQGSAYRLTSAIPSSRPVLGEASSICKVGHVKKP</sequence>
<reference evidence="1" key="1">
    <citation type="submission" date="2018-02" db="EMBL/GenBank/DDBJ databases">
        <title>Rhizophora mucronata_Transcriptome.</title>
        <authorList>
            <person name="Meera S.P."/>
            <person name="Sreeshan A."/>
            <person name="Augustine A."/>
        </authorList>
    </citation>
    <scope>NUCLEOTIDE SEQUENCE</scope>
    <source>
        <tissue evidence="1">Leaf</tissue>
    </source>
</reference>